<reference evidence="7 8" key="1">
    <citation type="submission" date="2017-10" db="EMBL/GenBank/DDBJ databases">
        <authorList>
            <person name="Banno H."/>
            <person name="Chua N.-H."/>
        </authorList>
    </citation>
    <scope>NUCLEOTIDE SEQUENCE [LARGE SCALE GENOMIC DNA]</scope>
    <source>
        <strain evidence="7">Vibrio tapetis CECT4600</strain>
    </source>
</reference>
<gene>
    <name evidence="7" type="ORF">VTAP4600_A2665</name>
</gene>
<evidence type="ECO:0000256" key="5">
    <source>
        <dbReference type="SAM" id="Phobius"/>
    </source>
</evidence>
<accession>A0A2N8ZFG6</accession>
<dbReference type="GO" id="GO:0005886">
    <property type="term" value="C:plasma membrane"/>
    <property type="evidence" value="ECO:0007669"/>
    <property type="project" value="InterPro"/>
</dbReference>
<organism evidence="7 8">
    <name type="scientific">Vibrio tapetis subsp. tapetis</name>
    <dbReference type="NCBI Taxonomy" id="1671868"/>
    <lineage>
        <taxon>Bacteria</taxon>
        <taxon>Pseudomonadati</taxon>
        <taxon>Pseudomonadota</taxon>
        <taxon>Gammaproteobacteria</taxon>
        <taxon>Vibrionales</taxon>
        <taxon>Vibrionaceae</taxon>
        <taxon>Vibrio</taxon>
    </lineage>
</organism>
<evidence type="ECO:0000313" key="8">
    <source>
        <dbReference type="Proteomes" id="UP000235828"/>
    </source>
</evidence>
<keyword evidence="8" id="KW-1185">Reference proteome</keyword>
<feature type="domain" description="Translocation and assembly module TamB C-terminal" evidence="6">
    <location>
        <begin position="923"/>
        <end position="1257"/>
    </location>
</feature>
<dbReference type="PANTHER" id="PTHR36985">
    <property type="entry name" value="TRANSLOCATION AND ASSEMBLY MODULE SUBUNIT TAMB"/>
    <property type="match status" value="1"/>
</dbReference>
<evidence type="ECO:0000313" key="7">
    <source>
        <dbReference type="EMBL" id="SON50638.1"/>
    </source>
</evidence>
<dbReference type="GO" id="GO:0009306">
    <property type="term" value="P:protein secretion"/>
    <property type="evidence" value="ECO:0007669"/>
    <property type="project" value="InterPro"/>
</dbReference>
<name>A0A2N8ZFG6_9VIBR</name>
<dbReference type="GO" id="GO:0097347">
    <property type="term" value="C:TAM protein secretion complex"/>
    <property type="evidence" value="ECO:0007669"/>
    <property type="project" value="TreeGrafter"/>
</dbReference>
<keyword evidence="3 5" id="KW-1133">Transmembrane helix</keyword>
<evidence type="ECO:0000256" key="3">
    <source>
        <dbReference type="ARBA" id="ARBA00022989"/>
    </source>
</evidence>
<evidence type="ECO:0000256" key="2">
    <source>
        <dbReference type="ARBA" id="ARBA00022692"/>
    </source>
</evidence>
<evidence type="ECO:0000256" key="4">
    <source>
        <dbReference type="ARBA" id="ARBA00023136"/>
    </source>
</evidence>
<evidence type="ECO:0000259" key="6">
    <source>
        <dbReference type="Pfam" id="PF04357"/>
    </source>
</evidence>
<feature type="transmembrane region" description="Helical" evidence="5">
    <location>
        <begin position="12"/>
        <end position="32"/>
    </location>
</feature>
<sequence length="1258" mass="135962">MRKSVAKWLVRLALTVPTLILIILLILGGLLFTNTGLKLALWGAGKALPQLTVTEAEGALMTGFQLSDVAFVDPELFIDLAAEQIELNLDAHCLLTPSVCVDQLRVSGLKFALTGTAESDTAAEETPPVTEVSLPLPVAIKSISLNDIDLDILGTKVEWKHFSSSVAMESRYLTLGKTLWQDIALSLPTSNEADAEQVNQDTINVATSSSSEPTNIELPEVWIPLDVDIEQIDVERFILQGESPVKVNHLGLSAKAADHHVSIRSVLLDMPEIDASLKGEIDLQAGYPLDVQLNVELKEGDLNGQTLALSATGSVEKLDLDARFAGVVGALLKGNLEPLNSDLPFDAKLTKGKLQWPLKGKSDYQAQIESLALNGSLSGYDLDTRLAAQGAKIPDLDLQLSGTGSLEYIDLKLLKLGALGGKIIGEASARWAEQVSWKANIGLENIQPGLQWPELQGAVSGNITTHGHLTPQGGWYIELPLLALQGDLRGYPLLVNGDVQAQDLAGKGDIKLVTESLSIAHGPNTIFASGQLDKTWKLDLDLNFPDFAKSVPELSGNMLGNIQVRGELEQPDINVNVAINDTHWNQEASLESLTLEGQVQPLPVPKGDVTLAAKNISYQDQMIDSVDLIFNGDEKNHQLTLDVLSDIVSASVKVAGALQQEPHLLWSGALERAKLTSEQGTWQLDHSTSITFDGKNSIANVDAHCWQQDDSKICLTENIQAGESGEVNLVLSAFNFEQIKMFLPKNTDLTGSLDGQVWAKWSPDEKPEVKATIDLPKGQVIQKLENPITLGWEKIALQAELKNNQLFTQWLFDLTDNGEIQGQASIDKVLADDRSIDGHLKISEINLNTIKPLLGEFSEVSANIHSDLRFSGPVLHPELYGDFTIDDLVAKGEVTPVNVDLGTLVLAINGYGATLNANLATPDGVLDITGDGDWADLSAWKSNVRIFAEELNVNLPPMVQIKVKPDMMVTATPEEVRIDGDIGLPWGRIDIQELPEAAIGVSSDEVLLDENFEEVKGDSAIPMNIVTNINISIGDDFELKAFGLESGLKGKLKVSQKDNSPYIVGEVNLIDGTYRSFGQDLQIKQGKILMNGPVDQPYVSIEAIRNPENTRDGVTAGIRVTGSATEPTVTIFSDPSMQQANALSYLLRGQDIDAEMGGNMMTTTLIGLSLAKSGKVVGEIGQAFGVQDLQLDTAGSGDDSKVTVSGYILPGLQVKYGMGIFNSLGEFTVRYRLMTDLYVEAVSGVTSAVDLLYQFEFD</sequence>
<comment type="subcellular location">
    <subcellularLocation>
        <location evidence="1">Membrane</location>
        <topology evidence="1">Single-pass membrane protein</topology>
    </subcellularLocation>
</comment>
<dbReference type="AlphaFoldDB" id="A0A2N8ZFG6"/>
<evidence type="ECO:0000256" key="1">
    <source>
        <dbReference type="ARBA" id="ARBA00004167"/>
    </source>
</evidence>
<dbReference type="EMBL" id="LT960611">
    <property type="protein sequence ID" value="SON50638.1"/>
    <property type="molecule type" value="Genomic_DNA"/>
</dbReference>
<dbReference type="OrthoDB" id="5555605at2"/>
<keyword evidence="4 5" id="KW-0472">Membrane</keyword>
<dbReference type="KEGG" id="vta:A2665"/>
<keyword evidence="2 5" id="KW-0812">Transmembrane</keyword>
<dbReference type="Proteomes" id="UP000235828">
    <property type="component" value="Chromosome A"/>
</dbReference>
<dbReference type="InterPro" id="IPR007452">
    <property type="entry name" value="TamB_C"/>
</dbReference>
<protein>
    <recommendedName>
        <fullName evidence="6">Translocation and assembly module TamB C-terminal domain-containing protein</fullName>
    </recommendedName>
</protein>
<dbReference type="RefSeq" id="WP_102523084.1">
    <property type="nucleotide sequence ID" value="NZ_LT960611.1"/>
</dbReference>
<dbReference type="Pfam" id="PF04357">
    <property type="entry name" value="TamB"/>
    <property type="match status" value="1"/>
</dbReference>
<proteinExistence type="predicted"/>
<dbReference type="PANTHER" id="PTHR36985:SF1">
    <property type="entry name" value="TRANSLOCATION AND ASSEMBLY MODULE SUBUNIT TAMB"/>
    <property type="match status" value="1"/>
</dbReference>